<keyword evidence="6 9" id="KW-0812">Transmembrane</keyword>
<dbReference type="PANTHER" id="PTHR32502">
    <property type="entry name" value="N-ACETYLGALACTOSAMINE PERMEASE II COMPONENT-RELATED"/>
    <property type="match status" value="1"/>
</dbReference>
<keyword evidence="4" id="KW-0762">Sugar transport</keyword>
<evidence type="ECO:0000256" key="9">
    <source>
        <dbReference type="SAM" id="Phobius"/>
    </source>
</evidence>
<evidence type="ECO:0000256" key="1">
    <source>
        <dbReference type="ARBA" id="ARBA00004651"/>
    </source>
</evidence>
<evidence type="ECO:0000313" key="10">
    <source>
        <dbReference type="EMBL" id="KUH59245.1"/>
    </source>
</evidence>
<dbReference type="InterPro" id="IPR050303">
    <property type="entry name" value="GatZ_KbaZ_carbometab"/>
</dbReference>
<dbReference type="GO" id="GO:0009401">
    <property type="term" value="P:phosphoenolpyruvate-dependent sugar phosphotransferase system"/>
    <property type="evidence" value="ECO:0007669"/>
    <property type="project" value="UniProtKB-KW"/>
</dbReference>
<sequence>MEYSALQVILVFIVTFIAAIDQFSFLESLYQPIVTGMVIGLILGDVQTGLIVGGTYQLMTIGNMPIGGAQPPNAVVGGIMAAILAITLKLDPNAAVATAIPFSLLGQYGVTLIFTIMSPLMSKCDQYAAEANPKGIEHINYLSMCLLGLIFGVVVTLFFIGGQAVGSAVVAAIPKWLSNGLSAAGGMMRFVGFAILLKFMMNRDMWGFYFMGFGLAIIVSGISSLATPALLILALIGFGFAYWDYQQNTELKGSVAVAADTDGGEEDGI</sequence>
<evidence type="ECO:0000256" key="3">
    <source>
        <dbReference type="ARBA" id="ARBA00022475"/>
    </source>
</evidence>
<feature type="transmembrane region" description="Helical" evidence="9">
    <location>
        <begin position="141"/>
        <end position="164"/>
    </location>
</feature>
<protein>
    <submittedName>
        <fullName evidence="10">PTS acetylgalactosamine transporter subunit IIC</fullName>
    </submittedName>
</protein>
<dbReference type="Proteomes" id="UP000054078">
    <property type="component" value="Unassembled WGS sequence"/>
</dbReference>
<organism evidence="10 11">
    <name type="scientific">Tractidigestivibacter scatoligenes</name>
    <name type="common">Olsenella scatoligenes</name>
    <dbReference type="NCBI Taxonomy" id="1299998"/>
    <lineage>
        <taxon>Bacteria</taxon>
        <taxon>Bacillati</taxon>
        <taxon>Actinomycetota</taxon>
        <taxon>Coriobacteriia</taxon>
        <taxon>Coriobacteriales</taxon>
        <taxon>Atopobiaceae</taxon>
        <taxon>Tractidigestivibacter</taxon>
    </lineage>
</organism>
<dbReference type="Pfam" id="PF03609">
    <property type="entry name" value="EII-Sor"/>
    <property type="match status" value="1"/>
</dbReference>
<dbReference type="STRING" id="1299998.AUL39_02625"/>
<dbReference type="AlphaFoldDB" id="A0A100YX08"/>
<dbReference type="EMBL" id="LOJF01000001">
    <property type="protein sequence ID" value="KUH59245.1"/>
    <property type="molecule type" value="Genomic_DNA"/>
</dbReference>
<dbReference type="RefSeq" id="WP_059053339.1">
    <property type="nucleotide sequence ID" value="NZ_LOJF01000001.1"/>
</dbReference>
<keyword evidence="11" id="KW-1185">Reference proteome</keyword>
<feature type="transmembrane region" description="Helical" evidence="9">
    <location>
        <begin position="29"/>
        <end position="52"/>
    </location>
</feature>
<dbReference type="InterPro" id="IPR004700">
    <property type="entry name" value="PTS_IIC_man"/>
</dbReference>
<feature type="transmembrane region" description="Helical" evidence="9">
    <location>
        <begin position="176"/>
        <end position="197"/>
    </location>
</feature>
<feature type="transmembrane region" description="Helical" evidence="9">
    <location>
        <begin position="96"/>
        <end position="120"/>
    </location>
</feature>
<comment type="caution">
    <text evidence="10">The sequence shown here is derived from an EMBL/GenBank/DDBJ whole genome shotgun (WGS) entry which is preliminary data.</text>
</comment>
<dbReference type="PANTHER" id="PTHR32502:SF8">
    <property type="entry name" value="N-ACETYLGALACTOSAMINE PERMEASE IIC COMPONENT 1"/>
    <property type="match status" value="1"/>
</dbReference>
<keyword evidence="3" id="KW-1003">Cell membrane</keyword>
<evidence type="ECO:0000256" key="8">
    <source>
        <dbReference type="ARBA" id="ARBA00023136"/>
    </source>
</evidence>
<evidence type="ECO:0000256" key="2">
    <source>
        <dbReference type="ARBA" id="ARBA00022448"/>
    </source>
</evidence>
<dbReference type="GO" id="GO:0005886">
    <property type="term" value="C:plasma membrane"/>
    <property type="evidence" value="ECO:0007669"/>
    <property type="project" value="UniProtKB-SubCell"/>
</dbReference>
<keyword evidence="8 9" id="KW-0472">Membrane</keyword>
<evidence type="ECO:0000313" key="11">
    <source>
        <dbReference type="Proteomes" id="UP000054078"/>
    </source>
</evidence>
<keyword evidence="7 9" id="KW-1133">Transmembrane helix</keyword>
<evidence type="ECO:0000256" key="7">
    <source>
        <dbReference type="ARBA" id="ARBA00022989"/>
    </source>
</evidence>
<feature type="transmembrane region" description="Helical" evidence="9">
    <location>
        <begin position="73"/>
        <end position="90"/>
    </location>
</feature>
<evidence type="ECO:0000256" key="5">
    <source>
        <dbReference type="ARBA" id="ARBA00022683"/>
    </source>
</evidence>
<name>A0A100YX08_TRASO</name>
<keyword evidence="2" id="KW-0813">Transport</keyword>
<feature type="transmembrane region" description="Helical" evidence="9">
    <location>
        <begin position="209"/>
        <end position="242"/>
    </location>
</feature>
<comment type="subcellular location">
    <subcellularLocation>
        <location evidence="1">Cell membrane</location>
        <topology evidence="1">Multi-pass membrane protein</topology>
    </subcellularLocation>
</comment>
<evidence type="ECO:0000256" key="4">
    <source>
        <dbReference type="ARBA" id="ARBA00022597"/>
    </source>
</evidence>
<proteinExistence type="predicted"/>
<dbReference type="OrthoDB" id="3181549at2"/>
<evidence type="ECO:0000256" key="6">
    <source>
        <dbReference type="ARBA" id="ARBA00022692"/>
    </source>
</evidence>
<dbReference type="PROSITE" id="PS51106">
    <property type="entry name" value="PTS_EIIC_TYPE_4"/>
    <property type="match status" value="1"/>
</dbReference>
<keyword evidence="5" id="KW-0598">Phosphotransferase system</keyword>
<reference evidence="10 11" key="1">
    <citation type="submission" date="2015-12" db="EMBL/GenBank/DDBJ databases">
        <title>Draft Genome Sequence of Olsenella scatoligenes SK9K4T; a Producer of 3-Methylindole- (skatole) and 4-Methylphenol- (p-cresol) Isolated from Pig Feces.</title>
        <authorList>
            <person name="Li X."/>
            <person name="Borg B."/>
            <person name="Canibe N."/>
        </authorList>
    </citation>
    <scope>NUCLEOTIDE SEQUENCE [LARGE SCALE GENOMIC DNA]</scope>
    <source>
        <strain evidence="10 11">SK9K4</strain>
    </source>
</reference>
<gene>
    <name evidence="10" type="ORF">AUL39_02625</name>
</gene>
<accession>A0A100YX08</accession>